<dbReference type="EMBL" id="BMTL01000026">
    <property type="protein sequence ID" value="GGS10076.1"/>
    <property type="molecule type" value="Genomic_DNA"/>
</dbReference>
<sequence length="452" mass="47240">MTVHTDPSRETEPHRSTGAWPVTRVVLGSLLAGAVSALVLTMLVFPGATEAVVTGSLLCGFGAGWGALAFVSVRRTRRPQRWARVPAVAMSATGAGLVAFAPDDSALSVLNWVWPPLMLALVAWMFVQARRSLPMRARLLLAPVFVTLAATAAGALVQDVTSPLLRHDHPAPGRTFAVDDHRLHIDCRGADGPTVVLFNGLGEFSASWARIADQVGDTTRVCAYDRAGQGWSDDADEPQDGVTAAADLHTLLAAAGEHGPYVLVGHSTGGPYALTYAARYPGDVAGMVLLDSSSPRQFADMPAYPAQYALMKRGLSLLPTLARVGLGPVTGPGSHLPGAEGDLVEAMGSTVRAQRNGRDEISMVPRVFEQSQSLTTLDARPLVVLTASESLGTEGWSAAQDRLAALSGDSVHRDVRSSHAGLVEDPHGSDASVAAITAVARSVSDGMPVSAS</sequence>
<dbReference type="Pfam" id="PF00561">
    <property type="entry name" value="Abhydrolase_1"/>
    <property type="match status" value="1"/>
</dbReference>
<gene>
    <name evidence="3" type="ORF">GCM10010269_56490</name>
</gene>
<dbReference type="InterPro" id="IPR029058">
    <property type="entry name" value="AB_hydrolase_fold"/>
</dbReference>
<dbReference type="SUPFAM" id="SSF53474">
    <property type="entry name" value="alpha/beta-Hydrolases"/>
    <property type="match status" value="1"/>
</dbReference>
<dbReference type="GO" id="GO:0003824">
    <property type="term" value="F:catalytic activity"/>
    <property type="evidence" value="ECO:0007669"/>
    <property type="project" value="UniProtKB-ARBA"/>
</dbReference>
<keyword evidence="4" id="KW-1185">Reference proteome</keyword>
<feature type="transmembrane region" description="Helical" evidence="1">
    <location>
        <begin position="25"/>
        <end position="45"/>
    </location>
</feature>
<name>A0A918G0L9_9ACTN</name>
<dbReference type="PANTHER" id="PTHR43798">
    <property type="entry name" value="MONOACYLGLYCEROL LIPASE"/>
    <property type="match status" value="1"/>
</dbReference>
<reference evidence="3" key="2">
    <citation type="submission" date="2020-09" db="EMBL/GenBank/DDBJ databases">
        <authorList>
            <person name="Sun Q."/>
            <person name="Ohkuma M."/>
        </authorList>
    </citation>
    <scope>NUCLEOTIDE SEQUENCE</scope>
    <source>
        <strain evidence="3">JCM 4386</strain>
    </source>
</reference>
<dbReference type="AlphaFoldDB" id="A0A918G0L9"/>
<keyword evidence="1" id="KW-1133">Transmembrane helix</keyword>
<accession>A0A918G0L9</accession>
<evidence type="ECO:0000313" key="4">
    <source>
        <dbReference type="Proteomes" id="UP000606194"/>
    </source>
</evidence>
<feature type="transmembrane region" description="Helical" evidence="1">
    <location>
        <begin position="107"/>
        <end position="127"/>
    </location>
</feature>
<reference evidence="3" key="1">
    <citation type="journal article" date="2014" name="Int. J. Syst. Evol. Microbiol.">
        <title>Complete genome sequence of Corynebacterium casei LMG S-19264T (=DSM 44701T), isolated from a smear-ripened cheese.</title>
        <authorList>
            <consortium name="US DOE Joint Genome Institute (JGI-PGF)"/>
            <person name="Walter F."/>
            <person name="Albersmeier A."/>
            <person name="Kalinowski J."/>
            <person name="Ruckert C."/>
        </authorList>
    </citation>
    <scope>NUCLEOTIDE SEQUENCE</scope>
    <source>
        <strain evidence="3">JCM 4386</strain>
    </source>
</reference>
<dbReference type="RefSeq" id="WP_190152140.1">
    <property type="nucleotide sequence ID" value="NZ_BMTL01000026.1"/>
</dbReference>
<dbReference type="InterPro" id="IPR050266">
    <property type="entry name" value="AB_hydrolase_sf"/>
</dbReference>
<feature type="transmembrane region" description="Helical" evidence="1">
    <location>
        <begin position="139"/>
        <end position="157"/>
    </location>
</feature>
<evidence type="ECO:0000259" key="2">
    <source>
        <dbReference type="Pfam" id="PF00561"/>
    </source>
</evidence>
<dbReference type="Gene3D" id="3.40.50.1820">
    <property type="entry name" value="alpha/beta hydrolase"/>
    <property type="match status" value="1"/>
</dbReference>
<proteinExistence type="predicted"/>
<keyword evidence="1" id="KW-0472">Membrane</keyword>
<organism evidence="3 4">
    <name type="scientific">Streptomyces humidus</name>
    <dbReference type="NCBI Taxonomy" id="52259"/>
    <lineage>
        <taxon>Bacteria</taxon>
        <taxon>Bacillati</taxon>
        <taxon>Actinomycetota</taxon>
        <taxon>Actinomycetes</taxon>
        <taxon>Kitasatosporales</taxon>
        <taxon>Streptomycetaceae</taxon>
        <taxon>Streptomyces</taxon>
    </lineage>
</organism>
<dbReference type="InterPro" id="IPR000073">
    <property type="entry name" value="AB_hydrolase_1"/>
</dbReference>
<dbReference type="PANTHER" id="PTHR43798:SF33">
    <property type="entry name" value="HYDROLASE, PUTATIVE (AFU_ORTHOLOGUE AFUA_2G14860)-RELATED"/>
    <property type="match status" value="1"/>
</dbReference>
<dbReference type="GO" id="GO:0016020">
    <property type="term" value="C:membrane"/>
    <property type="evidence" value="ECO:0007669"/>
    <property type="project" value="TreeGrafter"/>
</dbReference>
<keyword evidence="1" id="KW-0812">Transmembrane</keyword>
<dbReference type="Proteomes" id="UP000606194">
    <property type="component" value="Unassembled WGS sequence"/>
</dbReference>
<evidence type="ECO:0000256" key="1">
    <source>
        <dbReference type="SAM" id="Phobius"/>
    </source>
</evidence>
<dbReference type="PRINTS" id="PR00111">
    <property type="entry name" value="ABHYDROLASE"/>
</dbReference>
<feature type="transmembrane region" description="Helical" evidence="1">
    <location>
        <begin position="83"/>
        <end position="101"/>
    </location>
</feature>
<comment type="caution">
    <text evidence="3">The sequence shown here is derived from an EMBL/GenBank/DDBJ whole genome shotgun (WGS) entry which is preliminary data.</text>
</comment>
<feature type="domain" description="AB hydrolase-1" evidence="2">
    <location>
        <begin position="193"/>
        <end position="295"/>
    </location>
</feature>
<evidence type="ECO:0000313" key="3">
    <source>
        <dbReference type="EMBL" id="GGS10076.1"/>
    </source>
</evidence>
<feature type="transmembrane region" description="Helical" evidence="1">
    <location>
        <begin position="51"/>
        <end position="71"/>
    </location>
</feature>
<protein>
    <recommendedName>
        <fullName evidence="2">AB hydrolase-1 domain-containing protein</fullName>
    </recommendedName>
</protein>